<gene>
    <name evidence="1" type="ORF">SOO65_16525</name>
</gene>
<evidence type="ECO:0000313" key="2">
    <source>
        <dbReference type="Proteomes" id="UP001324634"/>
    </source>
</evidence>
<dbReference type="KEGG" id="psti:SOO65_16525"/>
<protein>
    <recommendedName>
        <fullName evidence="3">Lipoprotein</fullName>
    </recommendedName>
</protein>
<dbReference type="AlphaFoldDB" id="A0AAX4HM52"/>
<keyword evidence="2" id="KW-1185">Reference proteome</keyword>
<dbReference type="EMBL" id="CP139487">
    <property type="protein sequence ID" value="WPU64301.1"/>
    <property type="molecule type" value="Genomic_DNA"/>
</dbReference>
<evidence type="ECO:0000313" key="1">
    <source>
        <dbReference type="EMBL" id="WPU64301.1"/>
    </source>
</evidence>
<reference evidence="1 2" key="1">
    <citation type="submission" date="2023-11" db="EMBL/GenBank/DDBJ databases">
        <title>Peredibacter starrii A3.12.</title>
        <authorList>
            <person name="Mitchell R.J."/>
        </authorList>
    </citation>
    <scope>NUCLEOTIDE SEQUENCE [LARGE SCALE GENOMIC DNA]</scope>
    <source>
        <strain evidence="1 2">A3.12</strain>
    </source>
</reference>
<dbReference type="RefSeq" id="WP_321392854.1">
    <property type="nucleotide sequence ID" value="NZ_CP139487.1"/>
</dbReference>
<accession>A0AAX4HM52</accession>
<organism evidence="1 2">
    <name type="scientific">Peredibacter starrii</name>
    <dbReference type="NCBI Taxonomy" id="28202"/>
    <lineage>
        <taxon>Bacteria</taxon>
        <taxon>Pseudomonadati</taxon>
        <taxon>Bdellovibrionota</taxon>
        <taxon>Bacteriovoracia</taxon>
        <taxon>Bacteriovoracales</taxon>
        <taxon>Bacteriovoracaceae</taxon>
        <taxon>Peredibacter</taxon>
    </lineage>
</organism>
<proteinExistence type="predicted"/>
<name>A0AAX4HM52_9BACT</name>
<dbReference type="Proteomes" id="UP001324634">
    <property type="component" value="Chromosome"/>
</dbReference>
<dbReference type="PROSITE" id="PS51257">
    <property type="entry name" value="PROKAR_LIPOPROTEIN"/>
    <property type="match status" value="1"/>
</dbReference>
<evidence type="ECO:0008006" key="3">
    <source>
        <dbReference type="Google" id="ProtNLM"/>
    </source>
</evidence>
<sequence>MKSLSLMIFLGLISTACSTFRKNEYVAIPADRTIAQEHQQQ</sequence>